<evidence type="ECO:0000256" key="1">
    <source>
        <dbReference type="ARBA" id="ARBA00022737"/>
    </source>
</evidence>
<dbReference type="Gene3D" id="1.25.40.20">
    <property type="entry name" value="Ankyrin repeat-containing domain"/>
    <property type="match status" value="2"/>
</dbReference>
<dbReference type="InterPro" id="IPR002110">
    <property type="entry name" value="Ankyrin_rpt"/>
</dbReference>
<keyword evidence="2" id="KW-0040">ANK repeat</keyword>
<keyword evidence="1" id="KW-0677">Repeat</keyword>
<dbReference type="Pfam" id="PF12796">
    <property type="entry name" value="Ank_2"/>
    <property type="match status" value="3"/>
</dbReference>
<dbReference type="PROSITE" id="PS50297">
    <property type="entry name" value="ANK_REP_REGION"/>
    <property type="match status" value="3"/>
</dbReference>
<dbReference type="InterPro" id="IPR050889">
    <property type="entry name" value="Dendritic_Spine_Reg/Scaffold"/>
</dbReference>
<dbReference type="Pfam" id="PF00023">
    <property type="entry name" value="Ank"/>
    <property type="match status" value="1"/>
</dbReference>
<dbReference type="SMART" id="SM00248">
    <property type="entry name" value="ANK"/>
    <property type="match status" value="9"/>
</dbReference>
<dbReference type="PROSITE" id="PS50088">
    <property type="entry name" value="ANK_REPEAT"/>
    <property type="match status" value="7"/>
</dbReference>
<proteinExistence type="predicted"/>
<reference evidence="3" key="1">
    <citation type="submission" date="2018-01" db="EMBL/GenBank/DDBJ databases">
        <title>Draft genome sequence of Bandra megavirus.</title>
        <authorList>
            <person name="Chatterjee A."/>
            <person name="Yadav R."/>
            <person name="Kondabagil K."/>
        </authorList>
    </citation>
    <scope>NUCLEOTIDE SEQUENCE</scope>
    <source>
        <strain evidence="3">KK-1</strain>
    </source>
</reference>
<name>A0A2K9V853_9VIRU</name>
<dbReference type="PANTHER" id="PTHR24166:SF48">
    <property type="entry name" value="PROTEIN VAPYRIN"/>
    <property type="match status" value="1"/>
</dbReference>
<evidence type="ECO:0000256" key="2">
    <source>
        <dbReference type="ARBA" id="ARBA00023043"/>
    </source>
</evidence>
<evidence type="ECO:0000313" key="3">
    <source>
        <dbReference type="EMBL" id="AUV58407.1"/>
    </source>
</evidence>
<organism evidence="3">
    <name type="scientific">Bandra megavirus</name>
    <dbReference type="NCBI Taxonomy" id="2071566"/>
    <lineage>
        <taxon>Viruses</taxon>
        <taxon>Varidnaviria</taxon>
        <taxon>Bamfordvirae</taxon>
        <taxon>Nucleocytoviricota</taxon>
        <taxon>Megaviricetes</taxon>
        <taxon>Imitervirales</taxon>
        <taxon>Mimiviridae</taxon>
        <taxon>Megamimivirinae</taxon>
        <taxon>Megavirus</taxon>
    </lineage>
</organism>
<dbReference type="PANTHER" id="PTHR24166">
    <property type="entry name" value="ROLLING PEBBLES, ISOFORM B"/>
    <property type="match status" value="1"/>
</dbReference>
<sequence>MKKYNPAAEYYCANNIKCDGFSKLMYLVSIFSDDTIIEKYIKKNKSEINLKNTLGWTALMIATANSRKYDNTNIISILLKYGAIIDLKNNKGSTALMIASVCSNSTSTLETVELLIKNGANINAQNNIGRTSLMIATYYSNSTSNLETIKLLVKNSADINLANFNNFTVLMVATYYHINVDVIKFLLESGANINAQENSGYTALMLALDKFNDNYDTITLLLKSGANSNLQNMYGTTALMIAVAKSNINIETINLLLEYGSDPNIQDFDNITALIISIKASSDENIIKLLLSRCININTQYKNKSTILMHACYNYNIGITELLLNLGANPNLQDDNGLTALMLTCMKSTPEILQIFDLLLRYKSDHYITDKDDKTWISHIKPEYKKQCIDIIEYYTNRHFIHKCIMRQIIIVFPKIILRPTSIRIRLISLKWNVLNKNLLQTIKLSNLEIIDYISACDMDDLKYKLIDITNYMD</sequence>
<protein>
    <submittedName>
        <fullName evidence="3">Ankyrin repeat protein</fullName>
    </submittedName>
</protein>
<dbReference type="InterPro" id="IPR036770">
    <property type="entry name" value="Ankyrin_rpt-contain_sf"/>
</dbReference>
<dbReference type="EMBL" id="MG779338">
    <property type="protein sequence ID" value="AUV58407.1"/>
    <property type="molecule type" value="Genomic_DNA"/>
</dbReference>
<accession>A0A2K9V853</accession>
<dbReference type="SUPFAM" id="SSF48403">
    <property type="entry name" value="Ankyrin repeat"/>
    <property type="match status" value="1"/>
</dbReference>